<comment type="similarity">
    <text evidence="1">Belongs to the CCZ1 family.</text>
</comment>
<evidence type="ECO:0000259" key="4">
    <source>
        <dbReference type="Pfam" id="PF19033"/>
    </source>
</evidence>
<reference evidence="6" key="1">
    <citation type="submission" date="2022-11" db="UniProtKB">
        <authorList>
            <consortium name="WormBaseParasite"/>
        </authorList>
    </citation>
    <scope>IDENTIFICATION</scope>
</reference>
<dbReference type="PANTHER" id="PTHR13056">
    <property type="entry name" value="VACUOLAR FUSION PROTEIN CCZ1 HOMOLOG-RELATED"/>
    <property type="match status" value="1"/>
</dbReference>
<evidence type="ECO:0000313" key="6">
    <source>
        <dbReference type="WBParaSite" id="PSAMB.scaffold35size105523.g971.t1"/>
    </source>
</evidence>
<feature type="domain" description="CCZ1/INTU second Longin" evidence="3">
    <location>
        <begin position="224"/>
        <end position="359"/>
    </location>
</feature>
<name>A0A914WDD7_9BILA</name>
<evidence type="ECO:0000259" key="2">
    <source>
        <dbReference type="Pfam" id="PF19031"/>
    </source>
</evidence>
<dbReference type="Proteomes" id="UP000887566">
    <property type="component" value="Unplaced"/>
</dbReference>
<dbReference type="InterPro" id="IPR013176">
    <property type="entry name" value="Ccz1"/>
</dbReference>
<protein>
    <submittedName>
        <fullName evidence="6">PAZ domain-containing protein</fullName>
    </submittedName>
</protein>
<evidence type="ECO:0000313" key="5">
    <source>
        <dbReference type="Proteomes" id="UP000887566"/>
    </source>
</evidence>
<feature type="domain" description="CCZ1/INTU/HPS4 third Longin" evidence="4">
    <location>
        <begin position="389"/>
        <end position="483"/>
    </location>
</feature>
<dbReference type="Pfam" id="PF19033">
    <property type="entry name" value="Intu_longin_3"/>
    <property type="match status" value="1"/>
</dbReference>
<sequence>MSFSSSPNTAALSQQGSVVKAKDLLDFVFVTRPASGCKEGEEHKKLMYFWPKKETVDYQVQTIGFAEAVVKFTVSFAAGDEQPVSSDDDSSFRHVNTAKQLHIYFEVENDEYLLGFGLNRARAAENGYTLHASSLRTVLNTAYKMFRLFFGSFSKLFASDETGEGTALKDRLDYFFTRYLGTLRLQQMPIIDLYSGVDFMSLDNINFLKIETLIAQVCEVFPQVKRVMFLYQDRLLWYTVPKADVVVLYRYLTQNLLPMSLRAELQPETQKRSTNPHHHGKFITGPPHMDSSSLLSSMSDVSSKEQQLPVVHLSDDNGDLVPYHLIVYRALNATICLFAPVDEHQVTSEFFRNLDALLGPRLTAVASMVGDSFIANSTNSSALLKKDIDFHYVYYNPSSLSLKTTFGDSAVDTAKIPLVPSAIYRLVCDLADELETGEHFGDVLAKTDSDWWVAAKKANDRVLFLIFPQRSSGLTEVHDEVRRFTKNHFDGIFFNE</sequence>
<proteinExistence type="inferred from homology"/>
<keyword evidence="5" id="KW-1185">Reference proteome</keyword>
<dbReference type="GO" id="GO:0016192">
    <property type="term" value="P:vesicle-mediated transport"/>
    <property type="evidence" value="ECO:0007669"/>
    <property type="project" value="InterPro"/>
</dbReference>
<dbReference type="Pfam" id="PF19032">
    <property type="entry name" value="Intu_longin_2"/>
    <property type="match status" value="1"/>
</dbReference>
<accession>A0A914WDD7</accession>
<organism evidence="5 6">
    <name type="scientific">Plectus sambesii</name>
    <dbReference type="NCBI Taxonomy" id="2011161"/>
    <lineage>
        <taxon>Eukaryota</taxon>
        <taxon>Metazoa</taxon>
        <taxon>Ecdysozoa</taxon>
        <taxon>Nematoda</taxon>
        <taxon>Chromadorea</taxon>
        <taxon>Plectida</taxon>
        <taxon>Plectina</taxon>
        <taxon>Plectoidea</taxon>
        <taxon>Plectidae</taxon>
        <taxon>Plectus</taxon>
    </lineage>
</organism>
<dbReference type="InterPro" id="IPR043987">
    <property type="entry name" value="CCZ1/INTU/HSP4_longin_1"/>
</dbReference>
<dbReference type="InterPro" id="IPR043988">
    <property type="entry name" value="CCZ1/INTU_longin_2"/>
</dbReference>
<dbReference type="AlphaFoldDB" id="A0A914WDD7"/>
<evidence type="ECO:0000256" key="1">
    <source>
        <dbReference type="ARBA" id="ARBA00005352"/>
    </source>
</evidence>
<dbReference type="PANTHER" id="PTHR13056:SF0">
    <property type="entry name" value="VACUOLAR FUSION PROTEIN CCZ1 HOMOLOG-RELATED"/>
    <property type="match status" value="1"/>
</dbReference>
<dbReference type="WBParaSite" id="PSAMB.scaffold35size105523.g971.t1">
    <property type="protein sequence ID" value="PSAMB.scaffold35size105523.g971.t1"/>
    <property type="gene ID" value="PSAMB.scaffold35size105523.g971"/>
</dbReference>
<dbReference type="Pfam" id="PF19031">
    <property type="entry name" value="Intu_longin_1"/>
    <property type="match status" value="1"/>
</dbReference>
<dbReference type="InterPro" id="IPR043989">
    <property type="entry name" value="CCZ1/INTU/HSP4_longin_3"/>
</dbReference>
<evidence type="ECO:0000259" key="3">
    <source>
        <dbReference type="Pfam" id="PF19032"/>
    </source>
</evidence>
<dbReference type="GO" id="GO:0035658">
    <property type="term" value="C:Mon1-Ccz1 complex"/>
    <property type="evidence" value="ECO:0007669"/>
    <property type="project" value="InterPro"/>
</dbReference>
<feature type="domain" description="CCZ1/INTU/HSP4 first Longin" evidence="2">
    <location>
        <begin position="25"/>
        <end position="151"/>
    </location>
</feature>